<gene>
    <name evidence="1" type="ORF">RPE78_09135</name>
</gene>
<evidence type="ECO:0000313" key="2">
    <source>
        <dbReference type="Proteomes" id="UP001623290"/>
    </source>
</evidence>
<keyword evidence="2" id="KW-1185">Reference proteome</keyword>
<reference evidence="1 2" key="1">
    <citation type="submission" date="2023-09" db="EMBL/GenBank/DDBJ databases">
        <title>Thioclava shenzhenensis sp. nov., a multidrug resistant bacteria-antagonizing species isolated from coastal seawater.</title>
        <authorList>
            <person name="Long M."/>
        </authorList>
    </citation>
    <scope>NUCLEOTIDE SEQUENCE [LARGE SCALE GENOMIC DNA]</scope>
    <source>
        <strain evidence="1 2">FTW29</strain>
    </source>
</reference>
<accession>A0ABZ1DVS8</accession>
<evidence type="ECO:0000313" key="1">
    <source>
        <dbReference type="EMBL" id="WRY32870.1"/>
    </source>
</evidence>
<sequence length="62" mass="6652">MGFAPSQIKEMTLWEYLACLDGWNRSQGKGHAHEGGPMTDADYDALCELGDMWNGNGSGSGS</sequence>
<protein>
    <submittedName>
        <fullName evidence="1">Uncharacterized protein</fullName>
    </submittedName>
</protein>
<dbReference type="RefSeq" id="WP_406720367.1">
    <property type="nucleotide sequence ID" value="NZ_CP135443.1"/>
</dbReference>
<organism evidence="1 2">
    <name type="scientific">Thioclava litoralis</name>
    <dbReference type="NCBI Taxonomy" id="3076557"/>
    <lineage>
        <taxon>Bacteria</taxon>
        <taxon>Pseudomonadati</taxon>
        <taxon>Pseudomonadota</taxon>
        <taxon>Alphaproteobacteria</taxon>
        <taxon>Rhodobacterales</taxon>
        <taxon>Paracoccaceae</taxon>
        <taxon>Thioclava</taxon>
    </lineage>
</organism>
<name>A0ABZ1DVS8_9RHOB</name>
<proteinExistence type="predicted"/>
<dbReference type="Proteomes" id="UP001623290">
    <property type="component" value="Chromosome"/>
</dbReference>
<dbReference type="EMBL" id="CP135443">
    <property type="protein sequence ID" value="WRY32870.1"/>
    <property type="molecule type" value="Genomic_DNA"/>
</dbReference>